<dbReference type="RefSeq" id="WP_207328852.1">
    <property type="nucleotide sequence ID" value="NZ_JAFMYW010000002.1"/>
</dbReference>
<proteinExistence type="predicted"/>
<keyword evidence="5" id="KW-1185">Reference proteome</keyword>
<protein>
    <submittedName>
        <fullName evidence="4">Tetratricopeptide repeat protein</fullName>
    </submittedName>
</protein>
<organism evidence="4 5">
    <name type="scientific">Fibrella forsythiae</name>
    <dbReference type="NCBI Taxonomy" id="2817061"/>
    <lineage>
        <taxon>Bacteria</taxon>
        <taxon>Pseudomonadati</taxon>
        <taxon>Bacteroidota</taxon>
        <taxon>Cytophagia</taxon>
        <taxon>Cytophagales</taxon>
        <taxon>Spirosomataceae</taxon>
        <taxon>Fibrella</taxon>
    </lineage>
</organism>
<evidence type="ECO:0000256" key="1">
    <source>
        <dbReference type="ARBA" id="ARBA00022737"/>
    </source>
</evidence>
<dbReference type="InterPro" id="IPR019734">
    <property type="entry name" value="TPR_rpt"/>
</dbReference>
<evidence type="ECO:0000256" key="2">
    <source>
        <dbReference type="ARBA" id="ARBA00022803"/>
    </source>
</evidence>
<dbReference type="SMART" id="SM00028">
    <property type="entry name" value="TPR"/>
    <property type="match status" value="3"/>
</dbReference>
<keyword evidence="1" id="KW-0677">Repeat</keyword>
<reference evidence="4 5" key="1">
    <citation type="submission" date="2021-03" db="EMBL/GenBank/DDBJ databases">
        <title>Fibrella sp. HMF5405 genome sequencing and assembly.</title>
        <authorList>
            <person name="Kang H."/>
            <person name="Kim H."/>
            <person name="Bae S."/>
            <person name="Joh K."/>
        </authorList>
    </citation>
    <scope>NUCLEOTIDE SEQUENCE [LARGE SCALE GENOMIC DNA]</scope>
    <source>
        <strain evidence="4 5">HMF5405</strain>
    </source>
</reference>
<dbReference type="EMBL" id="JAFMYW010000002">
    <property type="protein sequence ID" value="MBO0948909.1"/>
    <property type="molecule type" value="Genomic_DNA"/>
</dbReference>
<keyword evidence="3" id="KW-0732">Signal</keyword>
<feature type="chain" id="PRO_5045836396" evidence="3">
    <location>
        <begin position="22"/>
        <end position="273"/>
    </location>
</feature>
<dbReference type="InterPro" id="IPR011990">
    <property type="entry name" value="TPR-like_helical_dom_sf"/>
</dbReference>
<comment type="caution">
    <text evidence="4">The sequence shown here is derived from an EMBL/GenBank/DDBJ whole genome shotgun (WGS) entry which is preliminary data.</text>
</comment>
<feature type="signal peptide" evidence="3">
    <location>
        <begin position="1"/>
        <end position="21"/>
    </location>
</feature>
<sequence>MLKNVLRCVLVYMLLMTSAQAQHEAALMQQLTRSLMTSGTYRQPWGHVYYLARLDSAIRAGYEVADHTFWKGLYFLDQKALDKAVPLLEKACRLKPKHHGYVGWVYLNTLRDYPRALAHYDAYDALTPDVDDREGDHAVSFLRSQIYRYMGRHAMALPGYDKAIALVEDKHGPGWVNYRYYVARGCSRLAVGRVADALSDFDKALPNNPSSALVNYWRGRALQLLNRADEARMAYSDALLWLSNSNIEQDQYYEVQDAVYEQQVNQALASLAR</sequence>
<gene>
    <name evidence="4" type="ORF">J2I46_09975</name>
</gene>
<evidence type="ECO:0000313" key="4">
    <source>
        <dbReference type="EMBL" id="MBO0948909.1"/>
    </source>
</evidence>
<evidence type="ECO:0000313" key="5">
    <source>
        <dbReference type="Proteomes" id="UP000664628"/>
    </source>
</evidence>
<dbReference type="Proteomes" id="UP000664628">
    <property type="component" value="Unassembled WGS sequence"/>
</dbReference>
<name>A0ABS3JFX5_9BACT</name>
<accession>A0ABS3JFX5</accession>
<dbReference type="PANTHER" id="PTHR44858:SF1">
    <property type="entry name" value="UDP-N-ACETYLGLUCOSAMINE--PEPTIDE N-ACETYLGLUCOSAMINYLTRANSFERASE SPINDLY-RELATED"/>
    <property type="match status" value="1"/>
</dbReference>
<dbReference type="SUPFAM" id="SSF48452">
    <property type="entry name" value="TPR-like"/>
    <property type="match status" value="1"/>
</dbReference>
<dbReference type="PANTHER" id="PTHR44858">
    <property type="entry name" value="TETRATRICOPEPTIDE REPEAT PROTEIN 6"/>
    <property type="match status" value="1"/>
</dbReference>
<keyword evidence="2" id="KW-0802">TPR repeat</keyword>
<dbReference type="Pfam" id="PF13432">
    <property type="entry name" value="TPR_16"/>
    <property type="match status" value="2"/>
</dbReference>
<dbReference type="InterPro" id="IPR050498">
    <property type="entry name" value="Ycf3"/>
</dbReference>
<dbReference type="Gene3D" id="1.25.40.10">
    <property type="entry name" value="Tetratricopeptide repeat domain"/>
    <property type="match status" value="2"/>
</dbReference>
<evidence type="ECO:0000256" key="3">
    <source>
        <dbReference type="SAM" id="SignalP"/>
    </source>
</evidence>